<dbReference type="RefSeq" id="WP_242755538.1">
    <property type="nucleotide sequence ID" value="NZ_CP093846.1"/>
</dbReference>
<name>A0ABY3XZB5_9ACTN</name>
<dbReference type="SUPFAM" id="SSF56349">
    <property type="entry name" value="DNA breaking-rejoining enzymes"/>
    <property type="match status" value="1"/>
</dbReference>
<proteinExistence type="predicted"/>
<evidence type="ECO:0008006" key="4">
    <source>
        <dbReference type="Google" id="ProtNLM"/>
    </source>
</evidence>
<accession>A0ABY3XZB5</accession>
<evidence type="ECO:0000256" key="1">
    <source>
        <dbReference type="SAM" id="MobiDB-lite"/>
    </source>
</evidence>
<keyword evidence="3" id="KW-1185">Reference proteome</keyword>
<organism evidence="2 3">
    <name type="scientific">Streptomyces tubbatahanensis</name>
    <dbReference type="NCBI Taxonomy" id="2923272"/>
    <lineage>
        <taxon>Bacteria</taxon>
        <taxon>Bacillati</taxon>
        <taxon>Actinomycetota</taxon>
        <taxon>Actinomycetes</taxon>
        <taxon>Kitasatosporales</taxon>
        <taxon>Streptomycetaceae</taxon>
        <taxon>Streptomyces</taxon>
    </lineage>
</organism>
<dbReference type="InterPro" id="IPR011010">
    <property type="entry name" value="DNA_brk_join_enz"/>
</dbReference>
<protein>
    <recommendedName>
        <fullName evidence="4">Integrase</fullName>
    </recommendedName>
</protein>
<evidence type="ECO:0000313" key="3">
    <source>
        <dbReference type="Proteomes" id="UP001202244"/>
    </source>
</evidence>
<feature type="region of interest" description="Disordered" evidence="1">
    <location>
        <begin position="33"/>
        <end position="55"/>
    </location>
</feature>
<dbReference type="EMBL" id="CP093846">
    <property type="protein sequence ID" value="UNS99696.1"/>
    <property type="molecule type" value="Genomic_DNA"/>
</dbReference>
<evidence type="ECO:0000313" key="2">
    <source>
        <dbReference type="EMBL" id="UNS99696.1"/>
    </source>
</evidence>
<dbReference type="Proteomes" id="UP001202244">
    <property type="component" value="Chromosome"/>
</dbReference>
<sequence>MRHRALLGPAYDHVSWRQLRLTEESLDRHAARTNLCPPGRKRAKTSAQSHPSEVITPGVVPYGQQKLFPAERDWSALRRATLPEPQPEAVRLLATFDAHARAHAWTNHARKAAAHVLRIAATWLGTHDPFAEYDLRAISAATGRGSSCRPRALNAFLAERGLLLPQPRPAISSVEAFVEQVIAGYPPRIADELASWARRLRSHSDRPPTEWHTLRRYLSYLRAPLADWTGRYQTLRQVTADDVHAAVTAVKGDRAHERAVALRSIFRALKQAKIVFTDPTRGLSVTRNEPPPTTLPPDRLAGLLDITDRPAIRFALALVTLHALNGTDLNRLTLGDVISARAQLLVRRPHSRHTVHLDEVTLRLLHTWLRHRHQRWPRTANPHLFVTRQTVIHTGPASNNYFPAAFQRLGLTLNGLRTDRMLDEARDTADPVHLVRVFGISIATAMKYVHTAHPHRVGVIPR</sequence>
<reference evidence="2 3" key="1">
    <citation type="journal article" date="2023" name="Microbiol. Spectr.">
        <title>Synergy between Genome Mining, Metabolomics, and Bioinformatics Uncovers Antibacterial Chlorinated Carbazole Alkaloids and Their Biosynthetic Gene Cluster from Streptomyces tubbatahanensis sp. nov., a Novel Actinomycete Isolated from Sulu Sea, Philippines.</title>
        <authorList>
            <person name="Tenebro C.P."/>
            <person name="Trono D.J.V.L."/>
            <person name="Balida L.A.P."/>
            <person name="Bayog L.K.A."/>
            <person name="Bruna J.R."/>
            <person name="Sabido E.M."/>
            <person name="Caspe D.P.C."/>
            <person name="de Los Santos E.L.C."/>
            <person name="Saludes J.P."/>
            <person name="Dalisay D.S."/>
        </authorList>
    </citation>
    <scope>NUCLEOTIDE SEQUENCE [LARGE SCALE GENOMIC DNA]</scope>
    <source>
        <strain evidence="2 3">DSD3025</strain>
    </source>
</reference>
<gene>
    <name evidence="2" type="ORF">MMF93_27040</name>
</gene>